<sequence>MHDRRKQLVQKISDYKHFIVVLLIVSSYLYVGAYHDLYMDPREDGETLILLSLLLVITSGLFFIRMLRLKKRIKKNEL</sequence>
<comment type="caution">
    <text evidence="2">The sequence shown here is derived from an EMBL/GenBank/DDBJ whole genome shotgun (WGS) entry which is preliminary data.</text>
</comment>
<dbReference type="RefSeq" id="WP_320379243.1">
    <property type="nucleotide sequence ID" value="NZ_JAWDIQ010000001.1"/>
</dbReference>
<protein>
    <submittedName>
        <fullName evidence="2">YrhC family protein</fullName>
    </submittedName>
</protein>
<dbReference type="EMBL" id="JAWDIQ010000001">
    <property type="protein sequence ID" value="MDY0408515.1"/>
    <property type="molecule type" value="Genomic_DNA"/>
</dbReference>
<dbReference type="Proteomes" id="UP001275315">
    <property type="component" value="Unassembled WGS sequence"/>
</dbReference>
<name>A0ABU5CQM0_9BACI</name>
<accession>A0ABU5CQM0</accession>
<feature type="transmembrane region" description="Helical" evidence="1">
    <location>
        <begin position="47"/>
        <end position="67"/>
    </location>
</feature>
<proteinExistence type="predicted"/>
<evidence type="ECO:0000256" key="1">
    <source>
        <dbReference type="SAM" id="Phobius"/>
    </source>
</evidence>
<keyword evidence="1" id="KW-0472">Membrane</keyword>
<keyword evidence="1" id="KW-0812">Transmembrane</keyword>
<keyword evidence="3" id="KW-1185">Reference proteome</keyword>
<gene>
    <name evidence="2" type="ORF">RWD45_08035</name>
</gene>
<reference evidence="2 3" key="1">
    <citation type="submission" date="2023-10" db="EMBL/GenBank/DDBJ databases">
        <title>Virgibacillus soli CC-YMP-6 genome.</title>
        <authorList>
            <person name="Miliotis G."/>
            <person name="Sengupta P."/>
            <person name="Hameed A."/>
            <person name="Chuvochina M."/>
            <person name="Mcdonagh F."/>
            <person name="Simpson A.C."/>
            <person name="Singh N.K."/>
            <person name="Rekha P.D."/>
            <person name="Raman K."/>
            <person name="Hugenholtz P."/>
            <person name="Venkateswaran K."/>
        </authorList>
    </citation>
    <scope>NUCLEOTIDE SEQUENCE [LARGE SCALE GENOMIC DNA]</scope>
    <source>
        <strain evidence="2 3">CC-YMP-6</strain>
    </source>
</reference>
<dbReference type="InterPro" id="IPR025418">
    <property type="entry name" value="YrhC-like"/>
</dbReference>
<dbReference type="Pfam" id="PF14143">
    <property type="entry name" value="YrhC"/>
    <property type="match status" value="1"/>
</dbReference>
<keyword evidence="1" id="KW-1133">Transmembrane helix</keyword>
<evidence type="ECO:0000313" key="3">
    <source>
        <dbReference type="Proteomes" id="UP001275315"/>
    </source>
</evidence>
<feature type="transmembrane region" description="Helical" evidence="1">
    <location>
        <begin position="15"/>
        <end position="35"/>
    </location>
</feature>
<organism evidence="2 3">
    <name type="scientific">Paracerasibacillus soli</name>
    <dbReference type="NCBI Taxonomy" id="480284"/>
    <lineage>
        <taxon>Bacteria</taxon>
        <taxon>Bacillati</taxon>
        <taxon>Bacillota</taxon>
        <taxon>Bacilli</taxon>
        <taxon>Bacillales</taxon>
        <taxon>Bacillaceae</taxon>
        <taxon>Paracerasibacillus</taxon>
    </lineage>
</organism>
<evidence type="ECO:0000313" key="2">
    <source>
        <dbReference type="EMBL" id="MDY0408515.1"/>
    </source>
</evidence>